<gene>
    <name evidence="1" type="ORF">BC936DRAFT_149142</name>
</gene>
<comment type="caution">
    <text evidence="1">The sequence shown here is derived from an EMBL/GenBank/DDBJ whole genome shotgun (WGS) entry which is preliminary data.</text>
</comment>
<evidence type="ECO:0000313" key="2">
    <source>
        <dbReference type="Proteomes" id="UP000268093"/>
    </source>
</evidence>
<protein>
    <submittedName>
        <fullName evidence="1">Uncharacterized protein</fullName>
    </submittedName>
</protein>
<reference evidence="1 2" key="1">
    <citation type="journal article" date="2018" name="New Phytol.">
        <title>Phylogenomics of Endogonaceae and evolution of mycorrhizas within Mucoromycota.</title>
        <authorList>
            <person name="Chang Y."/>
            <person name="Desiro A."/>
            <person name="Na H."/>
            <person name="Sandor L."/>
            <person name="Lipzen A."/>
            <person name="Clum A."/>
            <person name="Barry K."/>
            <person name="Grigoriev I.V."/>
            <person name="Martin F.M."/>
            <person name="Stajich J.E."/>
            <person name="Smith M.E."/>
            <person name="Bonito G."/>
            <person name="Spatafora J.W."/>
        </authorList>
    </citation>
    <scope>NUCLEOTIDE SEQUENCE [LARGE SCALE GENOMIC DNA]</scope>
    <source>
        <strain evidence="1 2">GMNB39</strain>
    </source>
</reference>
<keyword evidence="2" id="KW-1185">Reference proteome</keyword>
<accession>A0A433D1H0</accession>
<evidence type="ECO:0000313" key="1">
    <source>
        <dbReference type="EMBL" id="RUP44682.1"/>
    </source>
</evidence>
<proteinExistence type="predicted"/>
<organism evidence="1 2">
    <name type="scientific">Jimgerdemannia flammicorona</name>
    <dbReference type="NCBI Taxonomy" id="994334"/>
    <lineage>
        <taxon>Eukaryota</taxon>
        <taxon>Fungi</taxon>
        <taxon>Fungi incertae sedis</taxon>
        <taxon>Mucoromycota</taxon>
        <taxon>Mucoromycotina</taxon>
        <taxon>Endogonomycetes</taxon>
        <taxon>Endogonales</taxon>
        <taxon>Endogonaceae</taxon>
        <taxon>Jimgerdemannia</taxon>
    </lineage>
</organism>
<sequence>MYHFTTAHVLHHTVNPFYQSKRLNLHTSCSLKSTPVRKATQARGVDIEHVEKLESFFTDQGFTNVVCRHVSCPIGWNGLEGDMLLKNIPRVMEAMRPFIMPVMGVGQEEWAEIMNRLQQQYGVYRTYNIVPVGYGFKPLQN</sequence>
<dbReference type="EMBL" id="RBNI01008510">
    <property type="protein sequence ID" value="RUP44682.1"/>
    <property type="molecule type" value="Genomic_DNA"/>
</dbReference>
<name>A0A433D1H0_9FUNG</name>
<dbReference type="Proteomes" id="UP000268093">
    <property type="component" value="Unassembled WGS sequence"/>
</dbReference>